<feature type="domain" description="VWFA" evidence="1">
    <location>
        <begin position="1"/>
        <end position="149"/>
    </location>
</feature>
<dbReference type="OrthoDB" id="6119783at2759"/>
<name>A0A812BMN0_ACAPH</name>
<gene>
    <name evidence="2" type="ORF">SPHA_21698</name>
</gene>
<dbReference type="InterPro" id="IPR036465">
    <property type="entry name" value="vWFA_dom_sf"/>
</dbReference>
<dbReference type="InterPro" id="IPR002035">
    <property type="entry name" value="VWF_A"/>
</dbReference>
<proteinExistence type="predicted"/>
<dbReference type="CDD" id="cd01450">
    <property type="entry name" value="vWFA_subfamily_ECM"/>
    <property type="match status" value="2"/>
</dbReference>
<dbReference type="PANTHER" id="PTHR24020">
    <property type="entry name" value="COLLAGEN ALPHA"/>
    <property type="match status" value="1"/>
</dbReference>
<dbReference type="Pfam" id="PF00092">
    <property type="entry name" value="VWA"/>
    <property type="match status" value="3"/>
</dbReference>
<dbReference type="Proteomes" id="UP000597762">
    <property type="component" value="Unassembled WGS sequence"/>
</dbReference>
<feature type="domain" description="VWFA" evidence="1">
    <location>
        <begin position="365"/>
        <end position="426"/>
    </location>
</feature>
<evidence type="ECO:0000313" key="3">
    <source>
        <dbReference type="Proteomes" id="UP000597762"/>
    </source>
</evidence>
<feature type="domain" description="VWFA" evidence="1">
    <location>
        <begin position="167"/>
        <end position="345"/>
    </location>
</feature>
<protein>
    <submittedName>
        <fullName evidence="2">COL6A</fullName>
    </submittedName>
</protein>
<dbReference type="EMBL" id="CAHIKZ030000799">
    <property type="protein sequence ID" value="CAE1239155.1"/>
    <property type="molecule type" value="Genomic_DNA"/>
</dbReference>
<reference evidence="2" key="1">
    <citation type="submission" date="2021-01" db="EMBL/GenBank/DDBJ databases">
        <authorList>
            <person name="Li R."/>
            <person name="Bekaert M."/>
        </authorList>
    </citation>
    <scope>NUCLEOTIDE SEQUENCE</scope>
    <source>
        <strain evidence="2">Farmed</strain>
    </source>
</reference>
<dbReference type="PANTHER" id="PTHR24020:SF20">
    <property type="entry name" value="PH DOMAIN-CONTAINING PROTEIN"/>
    <property type="match status" value="1"/>
</dbReference>
<keyword evidence="3" id="KW-1185">Reference proteome</keyword>
<dbReference type="AlphaFoldDB" id="A0A812BMN0"/>
<evidence type="ECO:0000259" key="1">
    <source>
        <dbReference type="PROSITE" id="PS50234"/>
    </source>
</evidence>
<dbReference type="SUPFAM" id="SSF53300">
    <property type="entry name" value="vWA-like"/>
    <property type="match status" value="3"/>
</dbReference>
<dbReference type="Gene3D" id="3.40.50.410">
    <property type="entry name" value="von Willebrand factor, type A domain"/>
    <property type="match status" value="3"/>
</dbReference>
<organism evidence="2 3">
    <name type="scientific">Acanthosepion pharaonis</name>
    <name type="common">Pharaoh cuttlefish</name>
    <name type="synonym">Sepia pharaonis</name>
    <dbReference type="NCBI Taxonomy" id="158019"/>
    <lineage>
        <taxon>Eukaryota</taxon>
        <taxon>Metazoa</taxon>
        <taxon>Spiralia</taxon>
        <taxon>Lophotrochozoa</taxon>
        <taxon>Mollusca</taxon>
        <taxon>Cephalopoda</taxon>
        <taxon>Coleoidea</taxon>
        <taxon>Decapodiformes</taxon>
        <taxon>Sepiida</taxon>
        <taxon>Sepiina</taxon>
        <taxon>Sepiidae</taxon>
        <taxon>Acanthosepion</taxon>
    </lineage>
</organism>
<dbReference type="InterPro" id="IPR050525">
    <property type="entry name" value="ECM_Assembly_Org"/>
</dbReference>
<dbReference type="SMART" id="SM00327">
    <property type="entry name" value="VWA"/>
    <property type="match status" value="2"/>
</dbReference>
<comment type="caution">
    <text evidence="2">The sequence shown here is derived from an EMBL/GenBank/DDBJ whole genome shotgun (WGS) entry which is preliminary data.</text>
</comment>
<dbReference type="PROSITE" id="PS50234">
    <property type="entry name" value="VWFA"/>
    <property type="match status" value="3"/>
</dbReference>
<accession>A0A812BMN0</accession>
<sequence>MDIGMGETQVRVGVESFSDFAHVKLTMRNSTNKTNLEKKVETLSRDNAPWTNTGDALRTLLSTMFKEEHGSRPNVKHVAILLTDGNSQDKEATLHAADACHDANIKVFAIAIGDYIDHREVKAIASNPKAKYYFKTKNFDTLNEILDNLIGRSCKDEKPECPEHPIDLVFILDDSNTIWDKLFQKQLNFVNNFIDLMNVGMGVNQVRVGVETFSEFAHAKVTMGNSIDKASLKKRIRAISRENAPWTNTGDALRKLLSTMFKEEHGSRPNVKRVAILLTDGNSQNKEATLQAADACHDANIKVFAVAIGDNIDYTEVKAIASDPKARFYFQIPDFDALDKISNSLIHRTCKEVKPPLNCQGNPVDIVFVLDGSNSIEDPHFEQELNFTSNFIEEFDIGLGDNQVRVGVEIFSNYTQMVTLRRKKQP</sequence>
<evidence type="ECO:0000313" key="2">
    <source>
        <dbReference type="EMBL" id="CAE1239155.1"/>
    </source>
</evidence>